<dbReference type="KEGG" id="fiy:BN1229_v1_2274"/>
<evidence type="ECO:0000313" key="2">
    <source>
        <dbReference type="EMBL" id="CPR19685.1"/>
    </source>
</evidence>
<accession>A0A0D6JFY6</accession>
<organism evidence="2 3">
    <name type="scientific">Candidatus Filomicrobium marinum</name>
    <dbReference type="NCBI Taxonomy" id="1608628"/>
    <lineage>
        <taxon>Bacteria</taxon>
        <taxon>Pseudomonadati</taxon>
        <taxon>Pseudomonadota</taxon>
        <taxon>Alphaproteobacteria</taxon>
        <taxon>Hyphomicrobiales</taxon>
        <taxon>Hyphomicrobiaceae</taxon>
        <taxon>Filomicrobium</taxon>
    </lineage>
</organism>
<reference evidence="3" key="1">
    <citation type="submission" date="2015-02" db="EMBL/GenBank/DDBJ databases">
        <authorList>
            <person name="Chooi Y.-H."/>
        </authorList>
    </citation>
    <scope>NUCLEOTIDE SEQUENCE [LARGE SCALE GENOMIC DNA]</scope>
    <source>
        <strain evidence="3">strain Y</strain>
    </source>
</reference>
<gene>
    <name evidence="2" type="ORF">YBN1229_v1_2274</name>
</gene>
<protein>
    <submittedName>
        <fullName evidence="2">Uncharacterized protein</fullName>
    </submittedName>
</protein>
<keyword evidence="1" id="KW-0812">Transmembrane</keyword>
<feature type="transmembrane region" description="Helical" evidence="1">
    <location>
        <begin position="20"/>
        <end position="40"/>
    </location>
</feature>
<dbReference type="EMBL" id="LN829119">
    <property type="protein sequence ID" value="CPR19685.1"/>
    <property type="molecule type" value="Genomic_DNA"/>
</dbReference>
<evidence type="ECO:0000256" key="1">
    <source>
        <dbReference type="SAM" id="Phobius"/>
    </source>
</evidence>
<dbReference type="AlphaFoldDB" id="A0A0D6JFY6"/>
<dbReference type="Proteomes" id="UP000033187">
    <property type="component" value="Chromosome 1"/>
</dbReference>
<keyword evidence="3" id="KW-1185">Reference proteome</keyword>
<sequence>MPSPGRFFCQVVTIRHLRLFWAIAGLGKVAAAAAAVVAAADTMNVLRCMGISSDNHFYREPRLLYDTPFFAGTDARCRCVAERSTIPCEHYRRRNASLQSIIFNLDSPLNLIG</sequence>
<keyword evidence="1" id="KW-1133">Transmembrane helix</keyword>
<proteinExistence type="predicted"/>
<evidence type="ECO:0000313" key="3">
    <source>
        <dbReference type="Proteomes" id="UP000033187"/>
    </source>
</evidence>
<name>A0A0D6JFY6_9HYPH</name>
<keyword evidence="1" id="KW-0472">Membrane</keyword>